<evidence type="ECO:0000313" key="4">
    <source>
        <dbReference type="Proteomes" id="UP001162156"/>
    </source>
</evidence>
<organism evidence="3 4">
    <name type="scientific">Rhamnusium bicolor</name>
    <dbReference type="NCBI Taxonomy" id="1586634"/>
    <lineage>
        <taxon>Eukaryota</taxon>
        <taxon>Metazoa</taxon>
        <taxon>Ecdysozoa</taxon>
        <taxon>Arthropoda</taxon>
        <taxon>Hexapoda</taxon>
        <taxon>Insecta</taxon>
        <taxon>Pterygota</taxon>
        <taxon>Neoptera</taxon>
        <taxon>Endopterygota</taxon>
        <taxon>Coleoptera</taxon>
        <taxon>Polyphaga</taxon>
        <taxon>Cucujiformia</taxon>
        <taxon>Chrysomeloidea</taxon>
        <taxon>Cerambycidae</taxon>
        <taxon>Lepturinae</taxon>
        <taxon>Rhagiini</taxon>
        <taxon>Rhamnusium</taxon>
    </lineage>
</organism>
<dbReference type="AlphaFoldDB" id="A0AAV8WLL6"/>
<gene>
    <name evidence="3" type="ORF">NQ314_020945</name>
</gene>
<evidence type="ECO:0000256" key="1">
    <source>
        <dbReference type="SAM" id="MobiDB-lite"/>
    </source>
</evidence>
<evidence type="ECO:0000256" key="2">
    <source>
        <dbReference type="SAM" id="SignalP"/>
    </source>
</evidence>
<evidence type="ECO:0000313" key="3">
    <source>
        <dbReference type="EMBL" id="KAJ8926666.1"/>
    </source>
</evidence>
<reference evidence="3" key="1">
    <citation type="journal article" date="2023" name="Insect Mol. Biol.">
        <title>Genome sequencing provides insights into the evolution of gene families encoding plant cell wall-degrading enzymes in longhorned beetles.</title>
        <authorList>
            <person name="Shin N.R."/>
            <person name="Okamura Y."/>
            <person name="Kirsch R."/>
            <person name="Pauchet Y."/>
        </authorList>
    </citation>
    <scope>NUCLEOTIDE SEQUENCE</scope>
    <source>
        <strain evidence="3">RBIC_L_NR</strain>
    </source>
</reference>
<feature type="signal peptide" evidence="2">
    <location>
        <begin position="1"/>
        <end position="17"/>
    </location>
</feature>
<keyword evidence="4" id="KW-1185">Reference proteome</keyword>
<dbReference type="EMBL" id="JANEYF010005821">
    <property type="protein sequence ID" value="KAJ8926666.1"/>
    <property type="molecule type" value="Genomic_DNA"/>
</dbReference>
<proteinExistence type="predicted"/>
<dbReference type="Proteomes" id="UP001162156">
    <property type="component" value="Unassembled WGS sequence"/>
</dbReference>
<keyword evidence="2" id="KW-0732">Signal</keyword>
<feature type="chain" id="PRO_5043900088" evidence="2">
    <location>
        <begin position="18"/>
        <end position="181"/>
    </location>
</feature>
<comment type="caution">
    <text evidence="3">The sequence shown here is derived from an EMBL/GenBank/DDBJ whole genome shotgun (WGS) entry which is preliminary data.</text>
</comment>
<accession>A0AAV8WLL6</accession>
<name>A0AAV8WLL6_9CUCU</name>
<protein>
    <submittedName>
        <fullName evidence="3">Uncharacterized protein</fullName>
    </submittedName>
</protein>
<sequence>MWKLILTVTVITAYVSSQSVRPRSGDELVSTVLDTCTEMGCVKQNVLEYLDNLLNIQSDSRNTKNIDAAIFKRAARVLKTHEFRFKLPQMIFDETEIVYNPRSGLQISSPASEEEVEPPTPLYGVPGPSTSAPSSYEPGWEPNQGGPYQRVWTTSNNDPQTLAYSAYYPGTSISSSSTSRP</sequence>
<feature type="region of interest" description="Disordered" evidence="1">
    <location>
        <begin position="108"/>
        <end position="155"/>
    </location>
</feature>